<protein>
    <recommendedName>
        <fullName evidence="4">Ubiquitin 3 binding protein But2 C-terminal domain-containing protein</fullName>
    </recommendedName>
</protein>
<reference evidence="2" key="2">
    <citation type="submission" date="2020-09" db="EMBL/GenBank/DDBJ databases">
        <title>Reference genome assembly for Australian Ascochyta lentis isolate Al4.</title>
        <authorList>
            <person name="Lee R.C."/>
            <person name="Farfan-Caceres L.M."/>
            <person name="Debler J.W."/>
            <person name="Williams A.H."/>
            <person name="Henares B.M."/>
        </authorList>
    </citation>
    <scope>NUCLEOTIDE SEQUENCE</scope>
    <source>
        <strain evidence="2">Al4</strain>
    </source>
</reference>
<comment type="caution">
    <text evidence="2">The sequence shown here is derived from an EMBL/GenBank/DDBJ whole genome shotgun (WGS) entry which is preliminary data.</text>
</comment>
<keyword evidence="1" id="KW-0732">Signal</keyword>
<name>A0A8H7IZ25_9PLEO</name>
<accession>A0A8H7IZ25</accession>
<evidence type="ECO:0000313" key="3">
    <source>
        <dbReference type="Proteomes" id="UP000651452"/>
    </source>
</evidence>
<dbReference type="AlphaFoldDB" id="A0A8H7IZ25"/>
<keyword evidence="3" id="KW-1185">Reference proteome</keyword>
<feature type="chain" id="PRO_5034740168" description="Ubiquitin 3 binding protein But2 C-terminal domain-containing protein" evidence="1">
    <location>
        <begin position="21"/>
        <end position="206"/>
    </location>
</feature>
<organism evidence="2 3">
    <name type="scientific">Ascochyta lentis</name>
    <dbReference type="NCBI Taxonomy" id="205686"/>
    <lineage>
        <taxon>Eukaryota</taxon>
        <taxon>Fungi</taxon>
        <taxon>Dikarya</taxon>
        <taxon>Ascomycota</taxon>
        <taxon>Pezizomycotina</taxon>
        <taxon>Dothideomycetes</taxon>
        <taxon>Pleosporomycetidae</taxon>
        <taxon>Pleosporales</taxon>
        <taxon>Pleosporineae</taxon>
        <taxon>Didymellaceae</taxon>
        <taxon>Ascochyta</taxon>
    </lineage>
</organism>
<dbReference type="EMBL" id="RZGK01000014">
    <property type="protein sequence ID" value="KAF9694186.1"/>
    <property type="molecule type" value="Genomic_DNA"/>
</dbReference>
<feature type="signal peptide" evidence="1">
    <location>
        <begin position="1"/>
        <end position="20"/>
    </location>
</feature>
<dbReference type="Proteomes" id="UP000651452">
    <property type="component" value="Unassembled WGS sequence"/>
</dbReference>
<reference evidence="2" key="1">
    <citation type="submission" date="2018-12" db="EMBL/GenBank/DDBJ databases">
        <authorList>
            <person name="Syme R.A."/>
            <person name="Farfan-Caceres L."/>
            <person name="Lichtenzveig J."/>
        </authorList>
    </citation>
    <scope>NUCLEOTIDE SEQUENCE</scope>
    <source>
        <strain evidence="2">Al4</strain>
    </source>
</reference>
<evidence type="ECO:0008006" key="4">
    <source>
        <dbReference type="Google" id="ProtNLM"/>
    </source>
</evidence>
<evidence type="ECO:0000256" key="1">
    <source>
        <dbReference type="SAM" id="SignalP"/>
    </source>
</evidence>
<proteinExistence type="predicted"/>
<gene>
    <name evidence="2" type="ORF">EKO04_007900</name>
</gene>
<sequence>MHFPTIALSALASLASLASAAPAVLEERLPRGNVLPPSAISIYHVFDGAIDYGVARGEVSRSNWDGRDNSTLVTFDLNGKSLPENCFLRFWLEPSTQPSSPTSGSFWSGTGLIDVFSSLQPAPKEVSKGWGGPGNQRNNPLGRLKVNYDSDATVLDFAPNQLSGFKCPKVGDWNVKNGLVGYELVPVGDQDRVQWDGNVGGLYLNW</sequence>
<dbReference type="OrthoDB" id="5356630at2759"/>
<evidence type="ECO:0000313" key="2">
    <source>
        <dbReference type="EMBL" id="KAF9694186.1"/>
    </source>
</evidence>